<dbReference type="OrthoDB" id="9798830at2"/>
<dbReference type="SUPFAM" id="SSF109854">
    <property type="entry name" value="DinB/YfiT-like putative metalloenzymes"/>
    <property type="match status" value="1"/>
</dbReference>
<name>A0A0A5G568_9BACI</name>
<dbReference type="Pfam" id="PF12867">
    <property type="entry name" value="DinB_2"/>
    <property type="match status" value="1"/>
</dbReference>
<protein>
    <recommendedName>
        <fullName evidence="1">DinB-like domain-containing protein</fullName>
    </recommendedName>
</protein>
<evidence type="ECO:0000259" key="1">
    <source>
        <dbReference type="Pfam" id="PF12867"/>
    </source>
</evidence>
<dbReference type="STRING" id="1385511.GCA_000425225_03445"/>
<keyword evidence="3" id="KW-1185">Reference proteome</keyword>
<dbReference type="eggNOG" id="COG2318">
    <property type="taxonomic scope" value="Bacteria"/>
</dbReference>
<proteinExistence type="predicted"/>
<dbReference type="RefSeq" id="WP_027447039.1">
    <property type="nucleotide sequence ID" value="NZ_AULJ01000046.1"/>
</dbReference>
<feature type="domain" description="DinB-like" evidence="1">
    <location>
        <begin position="21"/>
        <end position="98"/>
    </location>
</feature>
<dbReference type="Proteomes" id="UP000030403">
    <property type="component" value="Unassembled WGS sequence"/>
</dbReference>
<reference evidence="2 3" key="1">
    <citation type="submission" date="2013-08" db="EMBL/GenBank/DDBJ databases">
        <authorList>
            <person name="Huang J."/>
            <person name="Wang G."/>
        </authorList>
    </citation>
    <scope>NUCLEOTIDE SEQUENCE [LARGE SCALE GENOMIC DNA]</scope>
    <source>
        <strain evidence="2 3">BH030004</strain>
    </source>
</reference>
<evidence type="ECO:0000313" key="3">
    <source>
        <dbReference type="Proteomes" id="UP000030403"/>
    </source>
</evidence>
<dbReference type="EMBL" id="AVPF01000032">
    <property type="protein sequence ID" value="KGX86298.1"/>
    <property type="molecule type" value="Genomic_DNA"/>
</dbReference>
<evidence type="ECO:0000313" key="2">
    <source>
        <dbReference type="EMBL" id="KGX86298.1"/>
    </source>
</evidence>
<dbReference type="InterPro" id="IPR024775">
    <property type="entry name" value="DinB-like"/>
</dbReference>
<sequence>MSKSIFSKGLHGESVHVDPTKVFDDLSWEKASKKVENMPYTIGQILHHMSFWQDFILELVEGNNPPPPKDNEEEWAIESFPAEKMEWETKVAHFKAGVLKAEELADKKLTDKNELFLELVMHNSYHAAQVVVIRRILGEWDSI</sequence>
<dbReference type="AlphaFoldDB" id="A0A0A5G568"/>
<dbReference type="Gene3D" id="1.20.120.450">
    <property type="entry name" value="dinb family like domain"/>
    <property type="match status" value="1"/>
</dbReference>
<comment type="caution">
    <text evidence="2">The sequence shown here is derived from an EMBL/GenBank/DDBJ whole genome shotgun (WGS) entry which is preliminary data.</text>
</comment>
<organism evidence="2 3">
    <name type="scientific">Pontibacillus marinus BH030004 = DSM 16465</name>
    <dbReference type="NCBI Taxonomy" id="1385511"/>
    <lineage>
        <taxon>Bacteria</taxon>
        <taxon>Bacillati</taxon>
        <taxon>Bacillota</taxon>
        <taxon>Bacilli</taxon>
        <taxon>Bacillales</taxon>
        <taxon>Bacillaceae</taxon>
        <taxon>Pontibacillus</taxon>
    </lineage>
</organism>
<dbReference type="InterPro" id="IPR034660">
    <property type="entry name" value="DinB/YfiT-like"/>
</dbReference>
<accession>A0A0A5G568</accession>
<gene>
    <name evidence="2" type="ORF">N783_12455</name>
</gene>